<evidence type="ECO:0000313" key="4">
    <source>
        <dbReference type="Proteomes" id="UP000186303"/>
    </source>
</evidence>
<evidence type="ECO:0000313" key="3">
    <source>
        <dbReference type="EMBL" id="SHO79495.1"/>
    </source>
</evidence>
<feature type="compositionally biased region" description="Polar residues" evidence="1">
    <location>
        <begin position="54"/>
        <end position="67"/>
    </location>
</feature>
<dbReference type="Proteomes" id="UP000186303">
    <property type="component" value="Chromosome 6"/>
</dbReference>
<sequence length="67" mass="7518">MSHSAFQQRLRVITFTIPIMVVSSYMLYKRLYLGEEQRPLPPNFFGGKDAVSASPDTGTTNAKLHAM</sequence>
<keyword evidence="2" id="KW-0472">Membrane</keyword>
<protein>
    <submittedName>
        <fullName evidence="3">Uncharacterized protein</fullName>
    </submittedName>
</protein>
<dbReference type="EMBL" id="LT671826">
    <property type="protein sequence ID" value="SHO79495.1"/>
    <property type="molecule type" value="Genomic_DNA"/>
</dbReference>
<feature type="transmembrane region" description="Helical" evidence="2">
    <location>
        <begin position="12"/>
        <end position="28"/>
    </location>
</feature>
<gene>
    <name evidence="3" type="ORF">MSYG_3844</name>
</gene>
<accession>A0A1M8AAG5</accession>
<keyword evidence="4" id="KW-1185">Reference proteome</keyword>
<keyword evidence="2" id="KW-0812">Transmembrane</keyword>
<name>A0A1M8AAG5_MALS4</name>
<dbReference type="OrthoDB" id="3784821at2759"/>
<dbReference type="STRING" id="1230383.A0A1M8AAG5"/>
<reference evidence="4" key="1">
    <citation type="journal article" date="2017" name="Nucleic Acids Res.">
        <title>Proteogenomics produces comprehensive and highly accurate protein-coding gene annotation in a complete genome assembly of Malassezia sympodialis.</title>
        <authorList>
            <person name="Zhu Y."/>
            <person name="Engstroem P.G."/>
            <person name="Tellgren-Roth C."/>
            <person name="Baudo C.D."/>
            <person name="Kennell J.C."/>
            <person name="Sun S."/>
            <person name="Billmyre R.B."/>
            <person name="Schroeder M.S."/>
            <person name="Andersson A."/>
            <person name="Holm T."/>
            <person name="Sigurgeirsson B."/>
            <person name="Wu G."/>
            <person name="Sankaranarayanan S.R."/>
            <person name="Siddharthan R."/>
            <person name="Sanyal K."/>
            <person name="Lundeberg J."/>
            <person name="Nystedt B."/>
            <person name="Boekhout T."/>
            <person name="Dawson T.L. Jr."/>
            <person name="Heitman J."/>
            <person name="Scheynius A."/>
            <person name="Lehtioe J."/>
        </authorList>
    </citation>
    <scope>NUCLEOTIDE SEQUENCE [LARGE SCALE GENOMIC DNA]</scope>
    <source>
        <strain evidence="4">ATCC 42132</strain>
    </source>
</reference>
<proteinExistence type="predicted"/>
<evidence type="ECO:0000256" key="1">
    <source>
        <dbReference type="SAM" id="MobiDB-lite"/>
    </source>
</evidence>
<dbReference type="AlphaFoldDB" id="A0A1M8AAG5"/>
<dbReference type="VEuPathDB" id="FungiDB:MSYG_3844"/>
<organism evidence="3 4">
    <name type="scientific">Malassezia sympodialis (strain ATCC 42132)</name>
    <name type="common">Atopic eczema-associated yeast</name>
    <dbReference type="NCBI Taxonomy" id="1230383"/>
    <lineage>
        <taxon>Eukaryota</taxon>
        <taxon>Fungi</taxon>
        <taxon>Dikarya</taxon>
        <taxon>Basidiomycota</taxon>
        <taxon>Ustilaginomycotina</taxon>
        <taxon>Malasseziomycetes</taxon>
        <taxon>Malasseziales</taxon>
        <taxon>Malasseziaceae</taxon>
        <taxon>Malassezia</taxon>
    </lineage>
</organism>
<feature type="region of interest" description="Disordered" evidence="1">
    <location>
        <begin position="45"/>
        <end position="67"/>
    </location>
</feature>
<keyword evidence="2" id="KW-1133">Transmembrane helix</keyword>
<evidence type="ECO:0000256" key="2">
    <source>
        <dbReference type="SAM" id="Phobius"/>
    </source>
</evidence>